<protein>
    <recommendedName>
        <fullName evidence="6">DUF115 domain-containing protein</fullName>
    </recommendedName>
</protein>
<dbReference type="InterPro" id="IPR045376">
    <property type="entry name" value="Maf_N"/>
</dbReference>
<dbReference type="KEGG" id="gps:C427_3675"/>
<dbReference type="Pfam" id="PF01973">
    <property type="entry name" value="MptE-like"/>
    <property type="match status" value="1"/>
</dbReference>
<reference evidence="4 5" key="1">
    <citation type="journal article" date="2013" name="Genome Announc.">
        <title>Complete Genome Sequence of Glaciecola psychrophila Strain 170T.</title>
        <authorList>
            <person name="Yin J."/>
            <person name="Chen J."/>
            <person name="Liu G."/>
            <person name="Yu Y."/>
            <person name="Song L."/>
            <person name="Wang X."/>
            <person name="Qu X."/>
        </authorList>
    </citation>
    <scope>NUCLEOTIDE SEQUENCE [LARGE SCALE GENOMIC DNA]</scope>
    <source>
        <strain evidence="4 5">170</strain>
    </source>
</reference>
<evidence type="ECO:0000256" key="1">
    <source>
        <dbReference type="SAM" id="Coils"/>
    </source>
</evidence>
<evidence type="ECO:0000313" key="4">
    <source>
        <dbReference type="EMBL" id="AGH45783.1"/>
    </source>
</evidence>
<evidence type="ECO:0000259" key="2">
    <source>
        <dbReference type="Pfam" id="PF01973"/>
    </source>
</evidence>
<dbReference type="RefSeq" id="WP_007637865.1">
    <property type="nucleotide sequence ID" value="NC_020514.1"/>
</dbReference>
<dbReference type="STRING" id="1129794.C427_3675"/>
<evidence type="ECO:0000259" key="3">
    <source>
        <dbReference type="Pfam" id="PF20157"/>
    </source>
</evidence>
<dbReference type="EMBL" id="CP003837">
    <property type="protein sequence ID" value="AGH45783.1"/>
    <property type="molecule type" value="Genomic_DNA"/>
</dbReference>
<evidence type="ECO:0000313" key="5">
    <source>
        <dbReference type="Proteomes" id="UP000011864"/>
    </source>
</evidence>
<dbReference type="InterPro" id="IPR002826">
    <property type="entry name" value="MptE-like"/>
</dbReference>
<dbReference type="HOGENOM" id="CLU_280426_0_0_6"/>
<evidence type="ECO:0008006" key="6">
    <source>
        <dbReference type="Google" id="ProtNLM"/>
    </source>
</evidence>
<dbReference type="OrthoDB" id="7254531at2"/>
<accession>K6ZNR6</accession>
<dbReference type="PANTHER" id="PTHR41786:SF1">
    <property type="entry name" value="6-HYDROXYMETHYLPTERIN DIPHOSPHOKINASE MPTE-LIKE DOMAIN-CONTAINING PROTEIN"/>
    <property type="match status" value="1"/>
</dbReference>
<dbReference type="AlphaFoldDB" id="K6ZNR6"/>
<gene>
    <name evidence="4" type="ORF">C427_3675</name>
</gene>
<name>K6ZNR6_9ALTE</name>
<sequence>MLKNIRLHIEKDEQRQAELDEKLAKQIIETHSSNINAFQRNIPSLLGYVQNTDLANYSVFVNKYGENNIVDYGTGRTFYGFHPEEEVLEQLSRIKQHCPEVEFQSQISQHDNDSKKPLSIDTLKSAKLKNQQEPMPYEIECLVVLGCGLGIHLSHLLHQHKIKNLLIYEPELQYFQCSVMTTSWQDIFTLAKVHNTAIFLQLEKDGRDLITDINELKQHYAVSSFHLYKHYNHQVFDSLHTDLSERSWGEIENSGFKIKSKDSYLDYLPMWTPNIDLAKLSLLTAPNDKLTNNLNAFEQYFPEIYEEFKDYTPQKWLPITNSEGEVNLLKIDSLHTWYGESAKHDCTLNFENFNEQPNKDGLMLGYRGNKLAHYIHYQFVKETEELLKQAEEEVGALPDKVPSIIMFGLGVGYQLETLLDEHTVEKLFICEPNPDFFYASLFAIDWQAIFETVEKSESRIYLNIGDDGTNLFRDLLSQFYAIGPYILNSTYFYQSYYNASLNSAISQLREQLQVVISMGEYFDHAYYGIAHTKEGMRRKIPVLASNPASKLSYDDKEVPVFIVGNGPSLDSSIEAIKEWQGQAIVISCGTTLQALHRNGITPDFHAEIEQNRSTYDWAVLIGDLQYLKDITLISCNGIHPDTCDLYKDVMIAFKDGESSTVSALNVLGRENFTTLLNSFPTVSNFAIDLFSTIGFTSIYLIGVDLGFLDVKHHHSKSSGYYHDDGQETYDYAQSANTSLIVSGNFRPRVNTKHEFKVSRQVIEQVTNAKFKGQEFYNCSDGAKIQGTLPIRPEELLIVVTEQQKIDVVRQLKTNIFSNANLDSYLEDFDKVFANHILINELKAFEQLLVQEITSKEQVKNLINKQKEMLFSSYRSGQSLLFYYLYGTVNYANAALTKLLFSSSKTTEPSSILQETKVKWRVAVIKIKDLVSSNGTGSFDKSSYNKNKREMISLKQNCPNRSILIVTDSLEFRESIKHILETEFSWIDKVNIITPLQIETIKEIPDYAIYQIDTDTDTPINGKINTIIVVQSNQNIPADFNGLTYLKITDVESKNLFRNPVSLARSIVNASFNTYKCSLILPKYIVSEGIDFEEEVINLPDNEYTAFDYSYYICLFSPTNTQHAKGVLNNGSRAEKITQQLKMKNLFYLTMNEEDFNEHKRKAINLVSSKILVNQRENDNC</sequence>
<organism evidence="4 5">
    <name type="scientific">Paraglaciecola psychrophila 170</name>
    <dbReference type="NCBI Taxonomy" id="1129794"/>
    <lineage>
        <taxon>Bacteria</taxon>
        <taxon>Pseudomonadati</taxon>
        <taxon>Pseudomonadota</taxon>
        <taxon>Gammaproteobacteria</taxon>
        <taxon>Alteromonadales</taxon>
        <taxon>Alteromonadaceae</taxon>
        <taxon>Paraglaciecola</taxon>
    </lineage>
</organism>
<feature type="domain" description="Glycosyltransferase Maf N-terminal" evidence="3">
    <location>
        <begin position="291"/>
        <end position="517"/>
    </location>
</feature>
<keyword evidence="1" id="KW-0175">Coiled coil</keyword>
<dbReference type="PATRIC" id="fig|1129794.4.peg.3658"/>
<feature type="domain" description="6-hydroxymethylpterin diphosphokinase MptE-like" evidence="2">
    <location>
        <begin position="547"/>
        <end position="708"/>
    </location>
</feature>
<dbReference type="Pfam" id="PF20157">
    <property type="entry name" value="Maf_flag10_N"/>
    <property type="match status" value="2"/>
</dbReference>
<feature type="coiled-coil region" evidence="1">
    <location>
        <begin position="2"/>
        <end position="29"/>
    </location>
</feature>
<feature type="domain" description="Glycosyltransferase Maf N-terminal" evidence="3">
    <location>
        <begin position="32"/>
        <end position="245"/>
    </location>
</feature>
<dbReference type="Proteomes" id="UP000011864">
    <property type="component" value="Chromosome"/>
</dbReference>
<dbReference type="PANTHER" id="PTHR41786">
    <property type="entry name" value="MOTILITY ACCESSORY FACTOR MAF"/>
    <property type="match status" value="1"/>
</dbReference>
<keyword evidence="5" id="KW-1185">Reference proteome</keyword>
<dbReference type="eggNOG" id="COG2604">
    <property type="taxonomic scope" value="Bacteria"/>
</dbReference>
<proteinExistence type="predicted"/>